<keyword evidence="1" id="KW-0732">Signal</keyword>
<feature type="chain" id="PRO_5026335703" evidence="1">
    <location>
        <begin position="29"/>
        <end position="71"/>
    </location>
</feature>
<reference evidence="2 3" key="1">
    <citation type="submission" date="2020-03" db="EMBL/GenBank/DDBJ databases">
        <title>Sphingomonas sp. nov., isolated from fish.</title>
        <authorList>
            <person name="Hyun D.-W."/>
            <person name="Bae J.-W."/>
        </authorList>
    </citation>
    <scope>NUCLEOTIDE SEQUENCE [LARGE SCALE GENOMIC DNA]</scope>
    <source>
        <strain evidence="2 3">HDW15C</strain>
    </source>
</reference>
<feature type="signal peptide" evidence="1">
    <location>
        <begin position="1"/>
        <end position="28"/>
    </location>
</feature>
<dbReference type="AlphaFoldDB" id="A0A6G7ZPA2"/>
<keyword evidence="3" id="KW-1185">Reference proteome</keyword>
<name>A0A6G7ZPA2_9SPHN</name>
<dbReference type="EMBL" id="CP049871">
    <property type="protein sequence ID" value="QIL02758.1"/>
    <property type="molecule type" value="Genomic_DNA"/>
</dbReference>
<sequence>MRTMKTLCRNATVALFALPLASCITVKAPEKPIEINLNVAIRQEVLVRLQQDVQRIINQNPDAFPAPPTRP</sequence>
<dbReference type="KEGG" id="ssin:G7078_08170"/>
<protein>
    <submittedName>
        <fullName evidence="2">YnbE family lipoprotein</fullName>
    </submittedName>
</protein>
<gene>
    <name evidence="2" type="ORF">G7078_08170</name>
</gene>
<accession>A0A6G7ZPA2</accession>
<evidence type="ECO:0000313" key="3">
    <source>
        <dbReference type="Proteomes" id="UP000502502"/>
    </source>
</evidence>
<dbReference type="InterPro" id="IPR025985">
    <property type="entry name" value="YnbE"/>
</dbReference>
<proteinExistence type="predicted"/>
<organism evidence="2 3">
    <name type="scientific">Sphingomonas sinipercae</name>
    <dbReference type="NCBI Taxonomy" id="2714944"/>
    <lineage>
        <taxon>Bacteria</taxon>
        <taxon>Pseudomonadati</taxon>
        <taxon>Pseudomonadota</taxon>
        <taxon>Alphaproteobacteria</taxon>
        <taxon>Sphingomonadales</taxon>
        <taxon>Sphingomonadaceae</taxon>
        <taxon>Sphingomonas</taxon>
    </lineage>
</organism>
<keyword evidence="2" id="KW-0449">Lipoprotein</keyword>
<dbReference type="Pfam" id="PF13617">
    <property type="entry name" value="Lipoprotein_19"/>
    <property type="match status" value="1"/>
</dbReference>
<evidence type="ECO:0000256" key="1">
    <source>
        <dbReference type="SAM" id="SignalP"/>
    </source>
</evidence>
<dbReference type="Proteomes" id="UP000502502">
    <property type="component" value="Chromosome"/>
</dbReference>
<evidence type="ECO:0000313" key="2">
    <source>
        <dbReference type="EMBL" id="QIL02758.1"/>
    </source>
</evidence>